<dbReference type="EMBL" id="JACXLC010000001">
    <property type="protein sequence ID" value="MBD2842614.1"/>
    <property type="molecule type" value="Genomic_DNA"/>
</dbReference>
<comment type="caution">
    <text evidence="2">The sequence shown here is derived from an EMBL/GenBank/DDBJ whole genome shotgun (WGS) entry which is preliminary data.</text>
</comment>
<protein>
    <recommendedName>
        <fullName evidence="4">DUF4440 domain-containing protein</fullName>
    </recommendedName>
</protein>
<keyword evidence="1" id="KW-0732">Signal</keyword>
<feature type="chain" id="PRO_5046108357" description="DUF4440 domain-containing protein" evidence="1">
    <location>
        <begin position="28"/>
        <end position="164"/>
    </location>
</feature>
<dbReference type="Proteomes" id="UP000635384">
    <property type="component" value="Unassembled WGS sequence"/>
</dbReference>
<organism evidence="2 3">
    <name type="scientific">Erythrobacter rubeus</name>
    <dbReference type="NCBI Taxonomy" id="2760803"/>
    <lineage>
        <taxon>Bacteria</taxon>
        <taxon>Pseudomonadati</taxon>
        <taxon>Pseudomonadota</taxon>
        <taxon>Alphaproteobacteria</taxon>
        <taxon>Sphingomonadales</taxon>
        <taxon>Erythrobacteraceae</taxon>
        <taxon>Erythrobacter/Porphyrobacter group</taxon>
        <taxon>Erythrobacter</taxon>
    </lineage>
</organism>
<gene>
    <name evidence="2" type="ORF">IB285_10125</name>
</gene>
<proteinExistence type="predicted"/>
<name>A0ABR8KW18_9SPHN</name>
<keyword evidence="3" id="KW-1185">Reference proteome</keyword>
<evidence type="ECO:0008006" key="4">
    <source>
        <dbReference type="Google" id="ProtNLM"/>
    </source>
</evidence>
<feature type="signal peptide" evidence="1">
    <location>
        <begin position="1"/>
        <end position="27"/>
    </location>
</feature>
<dbReference type="SUPFAM" id="SSF54427">
    <property type="entry name" value="NTF2-like"/>
    <property type="match status" value="1"/>
</dbReference>
<accession>A0ABR8KW18</accession>
<evidence type="ECO:0000313" key="3">
    <source>
        <dbReference type="Proteomes" id="UP000635384"/>
    </source>
</evidence>
<reference evidence="2 3" key="1">
    <citation type="submission" date="2020-09" db="EMBL/GenBank/DDBJ databases">
        <authorList>
            <person name="Yoon J.-W."/>
        </authorList>
    </citation>
    <scope>NUCLEOTIDE SEQUENCE [LARGE SCALE GENOMIC DNA]</scope>
    <source>
        <strain evidence="2 3">KMU-140</strain>
    </source>
</reference>
<dbReference type="PROSITE" id="PS51318">
    <property type="entry name" value="TAT"/>
    <property type="match status" value="1"/>
</dbReference>
<sequence length="164" mass="17809">MQNTRRSFMVVSSVAAGSAMAPVSAVAQNRSSGSSDAAKAFLAAHQGTFEAGRRLGFLLPDGLAVTNDVPFPMDYSAYQDHLNFHAENWDLHEWMSQDIEIVELADGSAVVSAFYIERGKPRDAGFRLRPGFATATCVMHEGEWKALSVHFSSLRSQVLDASPS</sequence>
<dbReference type="InterPro" id="IPR006311">
    <property type="entry name" value="TAT_signal"/>
</dbReference>
<dbReference type="RefSeq" id="WP_190788060.1">
    <property type="nucleotide sequence ID" value="NZ_JACXLC010000001.1"/>
</dbReference>
<dbReference type="InterPro" id="IPR032710">
    <property type="entry name" value="NTF2-like_dom_sf"/>
</dbReference>
<evidence type="ECO:0000256" key="1">
    <source>
        <dbReference type="SAM" id="SignalP"/>
    </source>
</evidence>
<evidence type="ECO:0000313" key="2">
    <source>
        <dbReference type="EMBL" id="MBD2842614.1"/>
    </source>
</evidence>